<dbReference type="EMBL" id="DUZY01000004">
    <property type="protein sequence ID" value="DAD38080.1"/>
    <property type="molecule type" value="Genomic_DNA"/>
</dbReference>
<accession>A0A822YZZ7</accession>
<sequence length="86" mass="9832">MKQHTSTTKRVAGICTISNQVPNMQSPNRRIMPYLENKQGNLYEQGMIIRQPWCAFSQLSPIHFGTISGKSARNNEKEKIRATKKL</sequence>
<organism evidence="1 2">
    <name type="scientific">Nelumbo nucifera</name>
    <name type="common">Sacred lotus</name>
    <dbReference type="NCBI Taxonomy" id="4432"/>
    <lineage>
        <taxon>Eukaryota</taxon>
        <taxon>Viridiplantae</taxon>
        <taxon>Streptophyta</taxon>
        <taxon>Embryophyta</taxon>
        <taxon>Tracheophyta</taxon>
        <taxon>Spermatophyta</taxon>
        <taxon>Magnoliopsida</taxon>
        <taxon>Proteales</taxon>
        <taxon>Nelumbonaceae</taxon>
        <taxon>Nelumbo</taxon>
    </lineage>
</organism>
<dbReference type="Proteomes" id="UP000607653">
    <property type="component" value="Unassembled WGS sequence"/>
</dbReference>
<name>A0A822YZZ7_NELNU</name>
<evidence type="ECO:0000313" key="1">
    <source>
        <dbReference type="EMBL" id="DAD38080.1"/>
    </source>
</evidence>
<reference evidence="1 2" key="1">
    <citation type="journal article" date="2020" name="Mol. Biol. Evol.">
        <title>Distinct Expression and Methylation Patterns for Genes with Different Fates following a Single Whole-Genome Duplication in Flowering Plants.</title>
        <authorList>
            <person name="Shi T."/>
            <person name="Rahmani R.S."/>
            <person name="Gugger P.F."/>
            <person name="Wang M."/>
            <person name="Li H."/>
            <person name="Zhang Y."/>
            <person name="Li Z."/>
            <person name="Wang Q."/>
            <person name="Van de Peer Y."/>
            <person name="Marchal K."/>
            <person name="Chen J."/>
        </authorList>
    </citation>
    <scope>NUCLEOTIDE SEQUENCE [LARGE SCALE GENOMIC DNA]</scope>
    <source>
        <tissue evidence="1">Leaf</tissue>
    </source>
</reference>
<protein>
    <submittedName>
        <fullName evidence="1">Uncharacterized protein</fullName>
    </submittedName>
</protein>
<gene>
    <name evidence="1" type="ORF">HUJ06_008721</name>
</gene>
<proteinExistence type="predicted"/>
<keyword evidence="2" id="KW-1185">Reference proteome</keyword>
<dbReference type="AlphaFoldDB" id="A0A822YZZ7"/>
<evidence type="ECO:0000313" key="2">
    <source>
        <dbReference type="Proteomes" id="UP000607653"/>
    </source>
</evidence>
<comment type="caution">
    <text evidence="1">The sequence shown here is derived from an EMBL/GenBank/DDBJ whole genome shotgun (WGS) entry which is preliminary data.</text>
</comment>